<dbReference type="GO" id="GO:0005524">
    <property type="term" value="F:ATP binding"/>
    <property type="evidence" value="ECO:0007669"/>
    <property type="project" value="UniProtKB-KW"/>
</dbReference>
<dbReference type="Gene3D" id="3.40.50.300">
    <property type="entry name" value="P-loop containing nucleotide triphosphate hydrolases"/>
    <property type="match status" value="1"/>
</dbReference>
<protein>
    <submittedName>
        <fullName evidence="6">ABC transporter related protein</fullName>
    </submittedName>
</protein>
<gene>
    <name evidence="6" type="ordered locus">Tint_1566</name>
</gene>
<evidence type="ECO:0000259" key="5">
    <source>
        <dbReference type="PROSITE" id="PS50893"/>
    </source>
</evidence>
<dbReference type="InterPro" id="IPR032823">
    <property type="entry name" value="BCA_ABC_TP_C"/>
</dbReference>
<keyword evidence="2" id="KW-0472">Membrane</keyword>
<dbReference type="GO" id="GO:0005304">
    <property type="term" value="F:L-valine transmembrane transporter activity"/>
    <property type="evidence" value="ECO:0007669"/>
    <property type="project" value="TreeGrafter"/>
</dbReference>
<dbReference type="CDD" id="cd03219">
    <property type="entry name" value="ABC_Mj1267_LivG_branched"/>
    <property type="match status" value="1"/>
</dbReference>
<evidence type="ECO:0000256" key="4">
    <source>
        <dbReference type="ARBA" id="ARBA00022840"/>
    </source>
</evidence>
<proteinExistence type="predicted"/>
<dbReference type="eggNOG" id="COG0411">
    <property type="taxonomic scope" value="Bacteria"/>
</dbReference>
<dbReference type="STRING" id="75379.Tint_1566"/>
<dbReference type="GO" id="GO:0015192">
    <property type="term" value="F:L-phenylalanine transmembrane transporter activity"/>
    <property type="evidence" value="ECO:0007669"/>
    <property type="project" value="TreeGrafter"/>
</dbReference>
<evidence type="ECO:0000256" key="2">
    <source>
        <dbReference type="ARBA" id="ARBA00022475"/>
    </source>
</evidence>
<dbReference type="InterPro" id="IPR027417">
    <property type="entry name" value="P-loop_NTPase"/>
</dbReference>
<sequence length="254" mass="27231">MLAIDNLSVRFGGLAAVDDVSTTIERGRITAIIGPNGAGKTTLFNLISGTVKPSCGSIHLHGRDVTGLRADHMASLGVARTFQTTQLFDHATVFDNLIIGHRLRCHAGLWDALLGTPRLRLDEAACRTKAQEVLECVGLQDIAHRLASDITQEQRKRIAIALALATEPSLLLLDEPAGGINPEETQRLAALIRKLADDGLTVCLVEHKMDMVMGLADTIVVLNHGKKIAEGSPAAIRKNEHVIHAYLGVPDAQA</sequence>
<dbReference type="GO" id="GO:0015188">
    <property type="term" value="F:L-isoleucine transmembrane transporter activity"/>
    <property type="evidence" value="ECO:0007669"/>
    <property type="project" value="TreeGrafter"/>
</dbReference>
<dbReference type="PANTHER" id="PTHR45772">
    <property type="entry name" value="CONSERVED COMPONENT OF ABC TRANSPORTER FOR NATURAL AMINO ACIDS-RELATED"/>
    <property type="match status" value="1"/>
</dbReference>
<dbReference type="GO" id="GO:1903805">
    <property type="term" value="P:L-valine import across plasma membrane"/>
    <property type="evidence" value="ECO:0007669"/>
    <property type="project" value="TreeGrafter"/>
</dbReference>
<dbReference type="GO" id="GO:0005886">
    <property type="term" value="C:plasma membrane"/>
    <property type="evidence" value="ECO:0007669"/>
    <property type="project" value="TreeGrafter"/>
</dbReference>
<dbReference type="PANTHER" id="PTHR45772:SF7">
    <property type="entry name" value="AMINO ACID ABC TRANSPORTER ATP-BINDING PROTEIN"/>
    <property type="match status" value="1"/>
</dbReference>
<dbReference type="GO" id="GO:0042941">
    <property type="term" value="P:D-alanine transmembrane transport"/>
    <property type="evidence" value="ECO:0007669"/>
    <property type="project" value="TreeGrafter"/>
</dbReference>
<dbReference type="SUPFAM" id="SSF52540">
    <property type="entry name" value="P-loop containing nucleoside triphosphate hydrolases"/>
    <property type="match status" value="1"/>
</dbReference>
<name>D5X1E5_THIK1</name>
<accession>D5X1E5</accession>
<dbReference type="PROSITE" id="PS50893">
    <property type="entry name" value="ABC_TRANSPORTER_2"/>
    <property type="match status" value="1"/>
</dbReference>
<dbReference type="AlphaFoldDB" id="D5X1E5"/>
<keyword evidence="3" id="KW-0547">Nucleotide-binding</keyword>
<dbReference type="BioCyc" id="TINT75379:TINT_RS07855-MONOMER"/>
<evidence type="ECO:0000256" key="3">
    <source>
        <dbReference type="ARBA" id="ARBA00022741"/>
    </source>
</evidence>
<keyword evidence="4" id="KW-0067">ATP-binding</keyword>
<dbReference type="GO" id="GO:1903806">
    <property type="term" value="P:L-isoleucine import across plasma membrane"/>
    <property type="evidence" value="ECO:0007669"/>
    <property type="project" value="TreeGrafter"/>
</dbReference>
<dbReference type="InterPro" id="IPR051120">
    <property type="entry name" value="ABC_AA/LPS_Transport"/>
</dbReference>
<dbReference type="FunFam" id="3.40.50.300:FF:000421">
    <property type="entry name" value="Branched-chain amino acid ABC transporter ATP-binding protein"/>
    <property type="match status" value="1"/>
</dbReference>
<keyword evidence="1" id="KW-0813">Transport</keyword>
<evidence type="ECO:0000313" key="6">
    <source>
        <dbReference type="EMBL" id="ADG30941.1"/>
    </source>
</evidence>
<dbReference type="InterPro" id="IPR003593">
    <property type="entry name" value="AAA+_ATPase"/>
</dbReference>
<dbReference type="HOGENOM" id="CLU_000604_1_2_4"/>
<keyword evidence="2" id="KW-1003">Cell membrane</keyword>
<dbReference type="GO" id="GO:0015808">
    <property type="term" value="P:L-alanine transport"/>
    <property type="evidence" value="ECO:0007669"/>
    <property type="project" value="TreeGrafter"/>
</dbReference>
<feature type="domain" description="ABC transporter" evidence="5">
    <location>
        <begin position="2"/>
        <end position="249"/>
    </location>
</feature>
<dbReference type="Pfam" id="PF00005">
    <property type="entry name" value="ABC_tran"/>
    <property type="match status" value="1"/>
</dbReference>
<dbReference type="InterPro" id="IPR003439">
    <property type="entry name" value="ABC_transporter-like_ATP-bd"/>
</dbReference>
<dbReference type="SMART" id="SM00382">
    <property type="entry name" value="AAA"/>
    <property type="match status" value="1"/>
</dbReference>
<dbReference type="EMBL" id="CP002021">
    <property type="protein sequence ID" value="ADG30941.1"/>
    <property type="molecule type" value="Genomic_DNA"/>
</dbReference>
<reference evidence="6" key="1">
    <citation type="submission" date="2010-04" db="EMBL/GenBank/DDBJ databases">
        <title>Complete sequence of Thiomonas intermedia K12.</title>
        <authorList>
            <consortium name="US DOE Joint Genome Institute"/>
            <person name="Lucas S."/>
            <person name="Copeland A."/>
            <person name="Lapidus A."/>
            <person name="Cheng J.-F."/>
            <person name="Bruce D."/>
            <person name="Goodwin L."/>
            <person name="Pitluck S."/>
            <person name="Davenport K."/>
            <person name="Detter J.C."/>
            <person name="Han C."/>
            <person name="Tapia R."/>
            <person name="Land M."/>
            <person name="Hauser L."/>
            <person name="Kyrpides N."/>
            <person name="Ovchinnikova G."/>
            <person name="Kerfeld C.A."/>
            <person name="Cannon G.C."/>
            <person name="Heinhorst S."/>
            <person name="Woyke T."/>
        </authorList>
    </citation>
    <scope>NUCLEOTIDE SEQUENCE [LARGE SCALE GENOMIC DNA]</scope>
    <source>
        <strain evidence="6">K12</strain>
    </source>
</reference>
<dbReference type="GO" id="GO:0016887">
    <property type="term" value="F:ATP hydrolysis activity"/>
    <property type="evidence" value="ECO:0007669"/>
    <property type="project" value="InterPro"/>
</dbReference>
<dbReference type="Pfam" id="PF12399">
    <property type="entry name" value="BCA_ABC_TP_C"/>
    <property type="match status" value="1"/>
</dbReference>
<evidence type="ECO:0000256" key="1">
    <source>
        <dbReference type="ARBA" id="ARBA00022448"/>
    </source>
</evidence>
<organism evidence="6">
    <name type="scientific">Thiomonas intermedia (strain K12)</name>
    <name type="common">Thiobacillus intermedius</name>
    <dbReference type="NCBI Taxonomy" id="75379"/>
    <lineage>
        <taxon>Bacteria</taxon>
        <taxon>Pseudomonadati</taxon>
        <taxon>Pseudomonadota</taxon>
        <taxon>Betaproteobacteria</taxon>
        <taxon>Burkholderiales</taxon>
        <taxon>Thiomonas</taxon>
    </lineage>
</organism>
<dbReference type="KEGG" id="tin:Tint_1566"/>